<evidence type="ECO:0000313" key="2">
    <source>
        <dbReference type="Proteomes" id="UP000054978"/>
    </source>
</evidence>
<dbReference type="Proteomes" id="UP000054978">
    <property type="component" value="Unassembled WGS sequence"/>
</dbReference>
<gene>
    <name evidence="1" type="ORF">AWB83_07035</name>
</gene>
<name>A0A158ECB1_9BURK</name>
<organism evidence="1 2">
    <name type="scientific">Caballeronia ptereochthonis</name>
    <dbReference type="NCBI Taxonomy" id="1777144"/>
    <lineage>
        <taxon>Bacteria</taxon>
        <taxon>Pseudomonadati</taxon>
        <taxon>Pseudomonadota</taxon>
        <taxon>Betaproteobacteria</taxon>
        <taxon>Burkholderiales</taxon>
        <taxon>Burkholderiaceae</taxon>
        <taxon>Caballeronia</taxon>
    </lineage>
</organism>
<evidence type="ECO:0000313" key="1">
    <source>
        <dbReference type="EMBL" id="SAL04539.1"/>
    </source>
</evidence>
<reference evidence="1" key="1">
    <citation type="submission" date="2016-01" db="EMBL/GenBank/DDBJ databases">
        <authorList>
            <person name="Peeters C."/>
        </authorList>
    </citation>
    <scope>NUCLEOTIDE SEQUENCE [LARGE SCALE GENOMIC DNA]</scope>
    <source>
        <strain evidence="1">LMG 29326</strain>
    </source>
</reference>
<keyword evidence="2" id="KW-1185">Reference proteome</keyword>
<proteinExistence type="predicted"/>
<sequence>MFLPAISGAEPCTGSNSDGNVRSGFMFAEGAMPIVPVQAGPRSERMSPNRLVATTTSKRSGFSTKRAHRMSMCCLSHAMSGYCAAISAARASHHGMLIEMPLLLVATVSFFSRRCARSKANFSTRSAPLRVKIDVCVTNSRSVPSNIVPPTDEYSPSVFSRTIMKSMSPALRLASGDGTPSNRRAGRRLMYWSNSRRNLSSEPHSEM</sequence>
<dbReference type="EMBL" id="FCOB02000107">
    <property type="protein sequence ID" value="SAL04539.1"/>
    <property type="molecule type" value="Genomic_DNA"/>
</dbReference>
<comment type="caution">
    <text evidence="1">The sequence shown here is derived from an EMBL/GenBank/DDBJ whole genome shotgun (WGS) entry which is preliminary data.</text>
</comment>
<accession>A0A158ECB1</accession>
<protein>
    <submittedName>
        <fullName evidence="1">Uncharacterized protein</fullName>
    </submittedName>
</protein>
<dbReference type="AlphaFoldDB" id="A0A158ECB1"/>